<dbReference type="Pfam" id="PF00027">
    <property type="entry name" value="cNMP_binding"/>
    <property type="match status" value="2"/>
</dbReference>
<dbReference type="AlphaFoldDB" id="A0A0W0TDW5"/>
<dbReference type="PANTHER" id="PTHR11635">
    <property type="entry name" value="CAMP-DEPENDENT PROTEIN KINASE REGULATORY CHAIN"/>
    <property type="match status" value="1"/>
</dbReference>
<dbReference type="GO" id="GO:0005829">
    <property type="term" value="C:cytosol"/>
    <property type="evidence" value="ECO:0007669"/>
    <property type="project" value="TreeGrafter"/>
</dbReference>
<dbReference type="InterPro" id="IPR050503">
    <property type="entry name" value="cAMP-dep_PK_reg_su-like"/>
</dbReference>
<organism evidence="2 3">
    <name type="scientific">Legionella drozanskii LLAP-1</name>
    <dbReference type="NCBI Taxonomy" id="1212489"/>
    <lineage>
        <taxon>Bacteria</taxon>
        <taxon>Pseudomonadati</taxon>
        <taxon>Pseudomonadota</taxon>
        <taxon>Gammaproteobacteria</taxon>
        <taxon>Legionellales</taxon>
        <taxon>Legionellaceae</taxon>
        <taxon>Legionella</taxon>
    </lineage>
</organism>
<dbReference type="InterPro" id="IPR000595">
    <property type="entry name" value="cNMP-bd_dom"/>
</dbReference>
<dbReference type="GO" id="GO:0005952">
    <property type="term" value="C:cAMP-dependent protein kinase complex"/>
    <property type="evidence" value="ECO:0007669"/>
    <property type="project" value="InterPro"/>
</dbReference>
<evidence type="ECO:0000259" key="1">
    <source>
        <dbReference type="PROSITE" id="PS50042"/>
    </source>
</evidence>
<dbReference type="CDD" id="cd00038">
    <property type="entry name" value="CAP_ED"/>
    <property type="match status" value="1"/>
</dbReference>
<dbReference type="SUPFAM" id="SSF51206">
    <property type="entry name" value="cAMP-binding domain-like"/>
    <property type="match status" value="2"/>
</dbReference>
<dbReference type="InterPro" id="IPR014710">
    <property type="entry name" value="RmlC-like_jellyroll"/>
</dbReference>
<proteinExistence type="predicted"/>
<dbReference type="GO" id="GO:0034236">
    <property type="term" value="F:protein kinase A catalytic subunit binding"/>
    <property type="evidence" value="ECO:0007669"/>
    <property type="project" value="TreeGrafter"/>
</dbReference>
<reference evidence="2 3" key="1">
    <citation type="submission" date="2015-11" db="EMBL/GenBank/DDBJ databases">
        <title>Genomic analysis of 38 Legionella species identifies large and diverse effector repertoires.</title>
        <authorList>
            <person name="Burstein D."/>
            <person name="Amaro F."/>
            <person name="Zusman T."/>
            <person name="Lifshitz Z."/>
            <person name="Cohen O."/>
            <person name="Gilbert J.A."/>
            <person name="Pupko T."/>
            <person name="Shuman H.A."/>
            <person name="Segal G."/>
        </authorList>
    </citation>
    <scope>NUCLEOTIDE SEQUENCE [LARGE SCALE GENOMIC DNA]</scope>
    <source>
        <strain evidence="2 3">ATCC 700990</strain>
    </source>
</reference>
<dbReference type="GO" id="GO:0004862">
    <property type="term" value="F:cAMP-dependent protein kinase inhibitor activity"/>
    <property type="evidence" value="ECO:0007669"/>
    <property type="project" value="TreeGrafter"/>
</dbReference>
<gene>
    <name evidence="2" type="ORF">Ldro_0120</name>
</gene>
<feature type="domain" description="Cyclic nucleotide-binding" evidence="1">
    <location>
        <begin position="26"/>
        <end position="146"/>
    </location>
</feature>
<protein>
    <submittedName>
        <fullName evidence="2">cNMP binding domain-containing protein</fullName>
    </submittedName>
</protein>
<dbReference type="OrthoDB" id="5633021at2"/>
<accession>A0A0W0TDW5</accession>
<dbReference type="STRING" id="1212489.Ldro_0120"/>
<dbReference type="InterPro" id="IPR018490">
    <property type="entry name" value="cNMP-bd_dom_sf"/>
</dbReference>
<dbReference type="GO" id="GO:0030552">
    <property type="term" value="F:cAMP binding"/>
    <property type="evidence" value="ECO:0007669"/>
    <property type="project" value="TreeGrafter"/>
</dbReference>
<dbReference type="PATRIC" id="fig|1212489.4.peg.121"/>
<dbReference type="Gene3D" id="2.60.120.10">
    <property type="entry name" value="Jelly Rolls"/>
    <property type="match status" value="2"/>
</dbReference>
<feature type="domain" description="Cyclic nucleotide-binding" evidence="1">
    <location>
        <begin position="185"/>
        <end position="319"/>
    </location>
</feature>
<keyword evidence="3" id="KW-1185">Reference proteome</keyword>
<dbReference type="EMBL" id="LNXY01000001">
    <property type="protein sequence ID" value="KTC93770.1"/>
    <property type="molecule type" value="Genomic_DNA"/>
</dbReference>
<comment type="caution">
    <text evidence="2">The sequence shown here is derived from an EMBL/GenBank/DDBJ whole genome shotgun (WGS) entry which is preliminary data.</text>
</comment>
<dbReference type="PROSITE" id="PS50042">
    <property type="entry name" value="CNMP_BINDING_3"/>
    <property type="match status" value="2"/>
</dbReference>
<dbReference type="PANTHER" id="PTHR11635:SF152">
    <property type="entry name" value="CAMP-DEPENDENT PROTEIN KINASE TYPE I REGULATORY SUBUNIT-RELATED"/>
    <property type="match status" value="1"/>
</dbReference>
<dbReference type="RefSeq" id="WP_058494483.1">
    <property type="nucleotide sequence ID" value="NZ_CAAAIU010000006.1"/>
</dbReference>
<name>A0A0W0TDW5_9GAMM</name>
<sequence>MIEKETNERITDKYIQCVYESENFTLNKYFDIKEIFSLFNYSQIISYIAGKIILKQGNKSEGIFIVLEGTVNIIEKTIGKNKFHLGTLSPGEFLGVTSYIGNESSPTSFIANDNVTCLFISKTYLNMVALIFPEINYKILKSITGQVCLHLINLHERVIEYIANSDMSKLSLYGRVVHSMTKPSILQDYDIEKYKELLKNLNTYFNEDEWSYLFKQCQFLDAPKNCKIIAENEPSSSCYIVIRGAVQSSIMKDNKLAKLSVIGPYTLLANIHLENHPFTVTFITCESSILLKMNEINLKYIEKNQNQLWYKLYNLICKSVVALQKSIDKLDSRLQIENYNR</sequence>
<evidence type="ECO:0000313" key="2">
    <source>
        <dbReference type="EMBL" id="KTC93770.1"/>
    </source>
</evidence>
<dbReference type="Proteomes" id="UP000054736">
    <property type="component" value="Unassembled WGS sequence"/>
</dbReference>
<evidence type="ECO:0000313" key="3">
    <source>
        <dbReference type="Proteomes" id="UP000054736"/>
    </source>
</evidence>